<dbReference type="Proteomes" id="UP000603453">
    <property type="component" value="Unassembled WGS sequence"/>
</dbReference>
<keyword evidence="3" id="KW-1185">Reference proteome</keyword>
<dbReference type="PANTHER" id="PTHR46564:SF1">
    <property type="entry name" value="TRANSPOSASE"/>
    <property type="match status" value="1"/>
</dbReference>
<feature type="non-terminal residue" evidence="2">
    <location>
        <position position="415"/>
    </location>
</feature>
<dbReference type="OrthoDB" id="2283004at2759"/>
<feature type="domain" description="Tc1-like transposase DDE" evidence="1">
    <location>
        <begin position="321"/>
        <end position="409"/>
    </location>
</feature>
<comment type="caution">
    <text evidence="2">The sequence shown here is derived from an EMBL/GenBank/DDBJ whole genome shotgun (WGS) entry which is preliminary data.</text>
</comment>
<dbReference type="InterPro" id="IPR038717">
    <property type="entry name" value="Tc1-like_DDE_dom"/>
</dbReference>
<name>A0A8H7ULI9_9FUNG</name>
<dbReference type="GO" id="GO:0003676">
    <property type="term" value="F:nucleic acid binding"/>
    <property type="evidence" value="ECO:0007669"/>
    <property type="project" value="InterPro"/>
</dbReference>
<sequence length="415" mass="47865">MFSISGKIIFEDGQGNLYNENGEEAMDWEEDVDPYNLQNLTNLTRYKEHQPIELDPNDPALEKLMGDVQTRVSSENSKLKYNTYSVDQKTLFLYYLKIKLYKAAKAAKMSEVNERTGQQWAKRLREDAEWNIYEKNTNRVNRKTSQLQEEHKQFLINYYDEFPQARTKDAVDSLTENFENFSLKETVVGEFISKECNLSIKRITRHPKARNDPVKLKARREWVEEWSKTSMDFNTNCIFIDESAFDINMRPSTARSARGTPAIVVTPSTKAISHTILGAISAMGVINIEIRVPVPPKKMKVVGSRKRKASAPKKPSFGGTNSGHYLNFIKKTLDQMDKYPEMKGFYLIMDNSPIHDKKDGDIDHIIESRGYKCVYLPPYSPELNPIEQFWAVVKGKVRRSQFGNTEDLKTRISEA</sequence>
<gene>
    <name evidence="2" type="ORF">INT47_003004</name>
</gene>
<dbReference type="Gene3D" id="3.30.420.10">
    <property type="entry name" value="Ribonuclease H-like superfamily/Ribonuclease H"/>
    <property type="match status" value="1"/>
</dbReference>
<dbReference type="AlphaFoldDB" id="A0A8H7ULI9"/>
<evidence type="ECO:0000259" key="1">
    <source>
        <dbReference type="Pfam" id="PF13358"/>
    </source>
</evidence>
<organism evidence="2 3">
    <name type="scientific">Mucor saturninus</name>
    <dbReference type="NCBI Taxonomy" id="64648"/>
    <lineage>
        <taxon>Eukaryota</taxon>
        <taxon>Fungi</taxon>
        <taxon>Fungi incertae sedis</taxon>
        <taxon>Mucoromycota</taxon>
        <taxon>Mucoromycotina</taxon>
        <taxon>Mucoromycetes</taxon>
        <taxon>Mucorales</taxon>
        <taxon>Mucorineae</taxon>
        <taxon>Mucoraceae</taxon>
        <taxon>Mucor</taxon>
    </lineage>
</organism>
<dbReference type="InterPro" id="IPR047655">
    <property type="entry name" value="Transpos_IS630-like"/>
</dbReference>
<proteinExistence type="predicted"/>
<protein>
    <recommendedName>
        <fullName evidence="1">Tc1-like transposase DDE domain-containing protein</fullName>
    </recommendedName>
</protein>
<dbReference type="EMBL" id="JAEPRD010000650">
    <property type="protein sequence ID" value="KAG2190476.1"/>
    <property type="molecule type" value="Genomic_DNA"/>
</dbReference>
<evidence type="ECO:0000313" key="2">
    <source>
        <dbReference type="EMBL" id="KAG2190476.1"/>
    </source>
</evidence>
<evidence type="ECO:0000313" key="3">
    <source>
        <dbReference type="Proteomes" id="UP000603453"/>
    </source>
</evidence>
<dbReference type="PANTHER" id="PTHR46564">
    <property type="entry name" value="TRANSPOSASE"/>
    <property type="match status" value="1"/>
</dbReference>
<dbReference type="InterPro" id="IPR036397">
    <property type="entry name" value="RNaseH_sf"/>
</dbReference>
<dbReference type="NCBIfam" id="NF033545">
    <property type="entry name" value="transpos_IS630"/>
    <property type="match status" value="1"/>
</dbReference>
<reference evidence="2" key="1">
    <citation type="submission" date="2020-12" db="EMBL/GenBank/DDBJ databases">
        <title>Metabolic potential, ecology and presence of endohyphal bacteria is reflected in genomic diversity of Mucoromycotina.</title>
        <authorList>
            <person name="Muszewska A."/>
            <person name="Okrasinska A."/>
            <person name="Steczkiewicz K."/>
            <person name="Drgas O."/>
            <person name="Orlowska M."/>
            <person name="Perlinska-Lenart U."/>
            <person name="Aleksandrzak-Piekarczyk T."/>
            <person name="Szatraj K."/>
            <person name="Zielenkiewicz U."/>
            <person name="Pilsyk S."/>
            <person name="Malc E."/>
            <person name="Mieczkowski P."/>
            <person name="Kruszewska J.S."/>
            <person name="Biernat P."/>
            <person name="Pawlowska J."/>
        </authorList>
    </citation>
    <scope>NUCLEOTIDE SEQUENCE</scope>
    <source>
        <strain evidence="2">WA0000017839</strain>
    </source>
</reference>
<accession>A0A8H7ULI9</accession>
<dbReference type="Pfam" id="PF13358">
    <property type="entry name" value="DDE_3"/>
    <property type="match status" value="1"/>
</dbReference>